<dbReference type="RefSeq" id="XP_058335425.1">
    <property type="nucleotide sequence ID" value="XM_058469394.1"/>
</dbReference>
<proteinExistence type="predicted"/>
<organism evidence="2 3">
    <name type="scientific">Penicillium chermesinum</name>
    <dbReference type="NCBI Taxonomy" id="63820"/>
    <lineage>
        <taxon>Eukaryota</taxon>
        <taxon>Fungi</taxon>
        <taxon>Dikarya</taxon>
        <taxon>Ascomycota</taxon>
        <taxon>Pezizomycotina</taxon>
        <taxon>Eurotiomycetes</taxon>
        <taxon>Eurotiomycetidae</taxon>
        <taxon>Eurotiales</taxon>
        <taxon>Aspergillaceae</taxon>
        <taxon>Penicillium</taxon>
    </lineage>
</organism>
<evidence type="ECO:0000313" key="2">
    <source>
        <dbReference type="EMBL" id="KAJ5248646.1"/>
    </source>
</evidence>
<evidence type="ECO:0000313" key="3">
    <source>
        <dbReference type="Proteomes" id="UP001150941"/>
    </source>
</evidence>
<reference evidence="2" key="2">
    <citation type="journal article" date="2023" name="IMA Fungus">
        <title>Comparative genomic study of the Penicillium genus elucidates a diverse pangenome and 15 lateral gene transfer events.</title>
        <authorList>
            <person name="Petersen C."/>
            <person name="Sorensen T."/>
            <person name="Nielsen M.R."/>
            <person name="Sondergaard T.E."/>
            <person name="Sorensen J.L."/>
            <person name="Fitzpatrick D.A."/>
            <person name="Frisvad J.C."/>
            <person name="Nielsen K.L."/>
        </authorList>
    </citation>
    <scope>NUCLEOTIDE SEQUENCE</scope>
    <source>
        <strain evidence="2">IBT 19713</strain>
    </source>
</reference>
<sequence>MTAVLASREQHSQFSRILRYFLQTGIPTKTLMQDEDSARDCSPASLSSLPPSPSFTPPEEPPYTPTTVSTLSLDEDLILPYL</sequence>
<feature type="region of interest" description="Disordered" evidence="1">
    <location>
        <begin position="33"/>
        <end position="69"/>
    </location>
</feature>
<name>A0A9W9U052_9EURO</name>
<feature type="compositionally biased region" description="Pro residues" evidence="1">
    <location>
        <begin position="50"/>
        <end position="64"/>
    </location>
</feature>
<dbReference type="Proteomes" id="UP001150941">
    <property type="component" value="Unassembled WGS sequence"/>
</dbReference>
<dbReference type="GeneID" id="83196697"/>
<accession>A0A9W9U052</accession>
<evidence type="ECO:0000256" key="1">
    <source>
        <dbReference type="SAM" id="MobiDB-lite"/>
    </source>
</evidence>
<keyword evidence="3" id="KW-1185">Reference proteome</keyword>
<reference evidence="2" key="1">
    <citation type="submission" date="2022-11" db="EMBL/GenBank/DDBJ databases">
        <authorList>
            <person name="Petersen C."/>
        </authorList>
    </citation>
    <scope>NUCLEOTIDE SEQUENCE</scope>
    <source>
        <strain evidence="2">IBT 19713</strain>
    </source>
</reference>
<dbReference type="AlphaFoldDB" id="A0A9W9U052"/>
<dbReference type="EMBL" id="JAPQKS010000001">
    <property type="protein sequence ID" value="KAJ5248646.1"/>
    <property type="molecule type" value="Genomic_DNA"/>
</dbReference>
<comment type="caution">
    <text evidence="2">The sequence shown here is derived from an EMBL/GenBank/DDBJ whole genome shotgun (WGS) entry which is preliminary data.</text>
</comment>
<protein>
    <submittedName>
        <fullName evidence="2">Uncharacterized protein</fullName>
    </submittedName>
</protein>
<gene>
    <name evidence="2" type="ORF">N7468_000097</name>
</gene>